<evidence type="ECO:0000256" key="1">
    <source>
        <dbReference type="SAM" id="MobiDB-lite"/>
    </source>
</evidence>
<gene>
    <name evidence="2" type="ORF">CLV72_1011226</name>
</gene>
<comment type="caution">
    <text evidence="2">The sequence shown here is derived from an EMBL/GenBank/DDBJ whole genome shotgun (WGS) entry which is preliminary data.</text>
</comment>
<dbReference type="Proteomes" id="UP000237846">
    <property type="component" value="Unassembled WGS sequence"/>
</dbReference>
<dbReference type="RefSeq" id="WP_106240507.1">
    <property type="nucleotide sequence ID" value="NZ_PVZC01000001.1"/>
</dbReference>
<evidence type="ECO:0000313" key="3">
    <source>
        <dbReference type="Proteomes" id="UP000237846"/>
    </source>
</evidence>
<protein>
    <submittedName>
        <fullName evidence="2">Uncharacterized protein</fullName>
    </submittedName>
</protein>
<reference evidence="2 3" key="1">
    <citation type="submission" date="2018-03" db="EMBL/GenBank/DDBJ databases">
        <title>Genomic Encyclopedia of Archaeal and Bacterial Type Strains, Phase II (KMG-II): from individual species to whole genera.</title>
        <authorList>
            <person name="Goeker M."/>
        </authorList>
    </citation>
    <scope>NUCLEOTIDE SEQUENCE [LARGE SCALE GENOMIC DNA]</scope>
    <source>
        <strain evidence="2 3">DSM 45601</strain>
    </source>
</reference>
<keyword evidence="3" id="KW-1185">Reference proteome</keyword>
<proteinExistence type="predicted"/>
<evidence type="ECO:0000313" key="2">
    <source>
        <dbReference type="EMBL" id="PRY02623.1"/>
    </source>
</evidence>
<accession>A0A2T0QFJ7</accession>
<name>A0A2T0QFJ7_9ACTN</name>
<organism evidence="2 3">
    <name type="scientific">Allonocardiopsis opalescens</name>
    <dbReference type="NCBI Taxonomy" id="1144618"/>
    <lineage>
        <taxon>Bacteria</taxon>
        <taxon>Bacillati</taxon>
        <taxon>Actinomycetota</taxon>
        <taxon>Actinomycetes</taxon>
        <taxon>Streptosporangiales</taxon>
        <taxon>Allonocardiopsis</taxon>
    </lineage>
</organism>
<dbReference type="AlphaFoldDB" id="A0A2T0QFJ7"/>
<sequence length="90" mass="9961">MDTWSTAYLARERIEELRARARSDRAARRLRAARRGRADGGPGRIARALAAWRPVREAAARIMAAADPETTPGSRRRAPELSRRIGAPSV</sequence>
<dbReference type="EMBL" id="PVZC01000001">
    <property type="protein sequence ID" value="PRY02623.1"/>
    <property type="molecule type" value="Genomic_DNA"/>
</dbReference>
<feature type="region of interest" description="Disordered" evidence="1">
    <location>
        <begin position="64"/>
        <end position="90"/>
    </location>
</feature>